<name>A0A061ANX2_CYBFA</name>
<evidence type="ECO:0000256" key="3">
    <source>
        <dbReference type="ARBA" id="ARBA00022980"/>
    </source>
</evidence>
<proteinExistence type="inferred from homology"/>
<protein>
    <recommendedName>
        <fullName evidence="6">Large ribosomal subunit protein mL50</fullName>
    </recommendedName>
</protein>
<dbReference type="PhylomeDB" id="A0A061ANX2"/>
<comment type="subcellular location">
    <subcellularLocation>
        <location evidence="1">Mitochondrion</location>
    </subcellularLocation>
</comment>
<reference evidence="7" key="1">
    <citation type="journal article" date="2014" name="Genome Announc.">
        <title>Genome sequence of the yeast Cyberlindnera fabianii (Hansenula fabianii).</title>
        <authorList>
            <person name="Freel K.C."/>
            <person name="Sarilar V."/>
            <person name="Neuveglise C."/>
            <person name="Devillers H."/>
            <person name="Friedrich A."/>
            <person name="Schacherer J."/>
        </authorList>
    </citation>
    <scope>NUCLEOTIDE SEQUENCE</scope>
    <source>
        <strain evidence="7">YJS4271</strain>
    </source>
</reference>
<dbReference type="VEuPathDB" id="FungiDB:BON22_0541"/>
<dbReference type="InterPro" id="IPR018305">
    <property type="entry name" value="Ribosomal_m50"/>
</dbReference>
<sequence>MRYLYVCSHIPLILTNQQGYCRIRKSTTPRSQCGKKVKRRQHHHGHQLLHLRVCSRSLTPNMITTRATTQISRRLLHTSSVQYGFMDWFSMKKDQQKKKEKAEDTSKVIERAEKGEVQVTKVEKIEFIGKKKDPADLRPISERLQGFSIKPWLSKSKVTTADEFKNIILSNYTKFTKKTTDDLSQVDLKNLNLRFDITKAVQAESGYLIPDYVLTKANDGSVLQQYFEQKILTGDYLITNPEHLDIEDFEYSSPNISVKMNVTTKERKSKYKKLLKEAKAAQEAKAAELMKGVGA</sequence>
<gene>
    <name evidence="7" type="ORF">CYFA0S_01e06656g</name>
</gene>
<dbReference type="Pfam" id="PF10501">
    <property type="entry name" value="Ribosomal_L50"/>
    <property type="match status" value="1"/>
</dbReference>
<evidence type="ECO:0000256" key="4">
    <source>
        <dbReference type="ARBA" id="ARBA00023128"/>
    </source>
</evidence>
<dbReference type="Gene3D" id="1.10.1200.10">
    <property type="entry name" value="ACP-like"/>
    <property type="match status" value="1"/>
</dbReference>
<dbReference type="GO" id="GO:0005840">
    <property type="term" value="C:ribosome"/>
    <property type="evidence" value="ECO:0007669"/>
    <property type="project" value="UniProtKB-KW"/>
</dbReference>
<evidence type="ECO:0000256" key="2">
    <source>
        <dbReference type="ARBA" id="ARBA00008860"/>
    </source>
</evidence>
<evidence type="ECO:0000256" key="5">
    <source>
        <dbReference type="ARBA" id="ARBA00023274"/>
    </source>
</evidence>
<keyword evidence="5" id="KW-0687">Ribonucleoprotein</keyword>
<accession>A0A061ANX2</accession>
<dbReference type="OrthoDB" id="3980895at2759"/>
<dbReference type="GO" id="GO:0005739">
    <property type="term" value="C:mitochondrion"/>
    <property type="evidence" value="ECO:0007669"/>
    <property type="project" value="UniProtKB-SubCell"/>
</dbReference>
<dbReference type="EMBL" id="LK052886">
    <property type="protein sequence ID" value="CDR37035.1"/>
    <property type="molecule type" value="Genomic_DNA"/>
</dbReference>
<evidence type="ECO:0000313" key="7">
    <source>
        <dbReference type="EMBL" id="CDR37035.1"/>
    </source>
</evidence>
<dbReference type="GO" id="GO:1990904">
    <property type="term" value="C:ribonucleoprotein complex"/>
    <property type="evidence" value="ECO:0007669"/>
    <property type="project" value="UniProtKB-KW"/>
</dbReference>
<dbReference type="AlphaFoldDB" id="A0A061ANX2"/>
<organism evidence="7">
    <name type="scientific">Cyberlindnera fabianii</name>
    <name type="common">Yeast</name>
    <name type="synonym">Hansenula fabianii</name>
    <dbReference type="NCBI Taxonomy" id="36022"/>
    <lineage>
        <taxon>Eukaryota</taxon>
        <taxon>Fungi</taxon>
        <taxon>Dikarya</taxon>
        <taxon>Ascomycota</taxon>
        <taxon>Saccharomycotina</taxon>
        <taxon>Saccharomycetes</taxon>
        <taxon>Phaffomycetales</taxon>
        <taxon>Phaffomycetaceae</taxon>
        <taxon>Cyberlindnera</taxon>
    </lineage>
</organism>
<dbReference type="InterPro" id="IPR036736">
    <property type="entry name" value="ACP-like_sf"/>
</dbReference>
<keyword evidence="3" id="KW-0689">Ribosomal protein</keyword>
<comment type="similarity">
    <text evidence="2">Belongs to the mitochondrion-specific ribosomal protein mL50 family.</text>
</comment>
<keyword evidence="4" id="KW-0496">Mitochondrion</keyword>
<evidence type="ECO:0000256" key="1">
    <source>
        <dbReference type="ARBA" id="ARBA00004173"/>
    </source>
</evidence>
<evidence type="ECO:0000256" key="6">
    <source>
        <dbReference type="ARBA" id="ARBA00035183"/>
    </source>
</evidence>